<reference evidence="2" key="1">
    <citation type="journal article" date="2014" name="Front. Microbiol.">
        <title>High frequency of phylogenetically diverse reductive dehalogenase-homologous genes in deep subseafloor sedimentary metagenomes.</title>
        <authorList>
            <person name="Kawai M."/>
            <person name="Futagami T."/>
            <person name="Toyoda A."/>
            <person name="Takaki Y."/>
            <person name="Nishi S."/>
            <person name="Hori S."/>
            <person name="Arai W."/>
            <person name="Tsubouchi T."/>
            <person name="Morono Y."/>
            <person name="Uchiyama I."/>
            <person name="Ito T."/>
            <person name="Fujiyama A."/>
            <person name="Inagaki F."/>
            <person name="Takami H."/>
        </authorList>
    </citation>
    <scope>NUCLEOTIDE SEQUENCE</scope>
    <source>
        <strain evidence="2">Expedition CK06-06</strain>
    </source>
</reference>
<feature type="region of interest" description="Disordered" evidence="1">
    <location>
        <begin position="29"/>
        <end position="54"/>
    </location>
</feature>
<protein>
    <submittedName>
        <fullName evidence="2">Uncharacterized protein</fullName>
    </submittedName>
</protein>
<name>X1IAI3_9ZZZZ</name>
<evidence type="ECO:0000256" key="1">
    <source>
        <dbReference type="SAM" id="MobiDB-lite"/>
    </source>
</evidence>
<sequence length="54" mass="5946">MTAMTRAGTANDPTRTEEMKVRALCEGRIAATDHASTGRVRISPTRPEVMRSQE</sequence>
<dbReference type="AlphaFoldDB" id="X1IAI3"/>
<proteinExistence type="predicted"/>
<gene>
    <name evidence="2" type="ORF">S03H2_53944</name>
</gene>
<accession>X1IAI3</accession>
<organism evidence="2">
    <name type="scientific">marine sediment metagenome</name>
    <dbReference type="NCBI Taxonomy" id="412755"/>
    <lineage>
        <taxon>unclassified sequences</taxon>
        <taxon>metagenomes</taxon>
        <taxon>ecological metagenomes</taxon>
    </lineage>
</organism>
<dbReference type="EMBL" id="BARU01034358">
    <property type="protein sequence ID" value="GAH63099.1"/>
    <property type="molecule type" value="Genomic_DNA"/>
</dbReference>
<comment type="caution">
    <text evidence="2">The sequence shown here is derived from an EMBL/GenBank/DDBJ whole genome shotgun (WGS) entry which is preliminary data.</text>
</comment>
<evidence type="ECO:0000313" key="2">
    <source>
        <dbReference type="EMBL" id="GAH63099.1"/>
    </source>
</evidence>